<comment type="caution">
    <text evidence="2">The sequence shown here is derived from an EMBL/GenBank/DDBJ whole genome shotgun (WGS) entry which is preliminary data.</text>
</comment>
<protein>
    <submittedName>
        <fullName evidence="2">Uncharacterized protein</fullName>
    </submittedName>
</protein>
<proteinExistence type="predicted"/>
<keyword evidence="3" id="KW-1185">Reference proteome</keyword>
<feature type="compositionally biased region" description="Basic and acidic residues" evidence="1">
    <location>
        <begin position="8"/>
        <end position="30"/>
    </location>
</feature>
<dbReference type="Proteomes" id="UP000265520">
    <property type="component" value="Unassembled WGS sequence"/>
</dbReference>
<dbReference type="AlphaFoldDB" id="A0A392WB39"/>
<accession>A0A392WB39</accession>
<feature type="region of interest" description="Disordered" evidence="1">
    <location>
        <begin position="1"/>
        <end position="42"/>
    </location>
</feature>
<evidence type="ECO:0000256" key="1">
    <source>
        <dbReference type="SAM" id="MobiDB-lite"/>
    </source>
</evidence>
<feature type="non-terminal residue" evidence="2">
    <location>
        <position position="42"/>
    </location>
</feature>
<evidence type="ECO:0000313" key="3">
    <source>
        <dbReference type="Proteomes" id="UP000265520"/>
    </source>
</evidence>
<name>A0A392WB39_9FABA</name>
<organism evidence="2 3">
    <name type="scientific">Trifolium medium</name>
    <dbReference type="NCBI Taxonomy" id="97028"/>
    <lineage>
        <taxon>Eukaryota</taxon>
        <taxon>Viridiplantae</taxon>
        <taxon>Streptophyta</taxon>
        <taxon>Embryophyta</taxon>
        <taxon>Tracheophyta</taxon>
        <taxon>Spermatophyta</taxon>
        <taxon>Magnoliopsida</taxon>
        <taxon>eudicotyledons</taxon>
        <taxon>Gunneridae</taxon>
        <taxon>Pentapetalae</taxon>
        <taxon>rosids</taxon>
        <taxon>fabids</taxon>
        <taxon>Fabales</taxon>
        <taxon>Fabaceae</taxon>
        <taxon>Papilionoideae</taxon>
        <taxon>50 kb inversion clade</taxon>
        <taxon>NPAAA clade</taxon>
        <taxon>Hologalegina</taxon>
        <taxon>IRL clade</taxon>
        <taxon>Trifolieae</taxon>
        <taxon>Trifolium</taxon>
    </lineage>
</organism>
<sequence length="42" mass="4874">MEATSMDDEIKVWGDKKTSNHKDEKEEETSARCSTKMDPQRT</sequence>
<dbReference type="EMBL" id="LXQA011455306">
    <property type="protein sequence ID" value="MCI97834.1"/>
    <property type="molecule type" value="Genomic_DNA"/>
</dbReference>
<reference evidence="2 3" key="1">
    <citation type="journal article" date="2018" name="Front. Plant Sci.">
        <title>Red Clover (Trifolium pratense) and Zigzag Clover (T. medium) - A Picture of Genomic Similarities and Differences.</title>
        <authorList>
            <person name="Dluhosova J."/>
            <person name="Istvanek J."/>
            <person name="Nedelnik J."/>
            <person name="Repkova J."/>
        </authorList>
    </citation>
    <scope>NUCLEOTIDE SEQUENCE [LARGE SCALE GENOMIC DNA]</scope>
    <source>
        <strain evidence="3">cv. 10/8</strain>
        <tissue evidence="2">Leaf</tissue>
    </source>
</reference>
<evidence type="ECO:0000313" key="2">
    <source>
        <dbReference type="EMBL" id="MCI97834.1"/>
    </source>
</evidence>